<keyword evidence="6" id="KW-0560">Oxidoreductase</keyword>
<dbReference type="InterPro" id="IPR035587">
    <property type="entry name" value="DUS-like_FMN-bd"/>
</dbReference>
<dbReference type="Pfam" id="PF00646">
    <property type="entry name" value="F-box"/>
    <property type="match status" value="1"/>
</dbReference>
<dbReference type="PROSITE" id="PS01136">
    <property type="entry name" value="UPF0034"/>
    <property type="match status" value="1"/>
</dbReference>
<comment type="catalytic activity">
    <reaction evidence="9">
        <text>a 5,6-dihydrouridine in mRNA + NADP(+) = a uridine in mRNA + NADPH + H(+)</text>
        <dbReference type="Rhea" id="RHEA:69855"/>
        <dbReference type="Rhea" id="RHEA-COMP:14658"/>
        <dbReference type="Rhea" id="RHEA-COMP:17789"/>
        <dbReference type="ChEBI" id="CHEBI:15378"/>
        <dbReference type="ChEBI" id="CHEBI:57783"/>
        <dbReference type="ChEBI" id="CHEBI:58349"/>
        <dbReference type="ChEBI" id="CHEBI:65315"/>
        <dbReference type="ChEBI" id="CHEBI:74443"/>
    </reaction>
    <physiologicalReaction direction="right-to-left" evidence="9">
        <dbReference type="Rhea" id="RHEA:69857"/>
    </physiologicalReaction>
</comment>
<comment type="caution">
    <text evidence="11">The sequence shown here is derived from an EMBL/GenBank/DDBJ whole genome shotgun (WGS) entry which is preliminary data.</text>
</comment>
<dbReference type="Pfam" id="PF01207">
    <property type="entry name" value="Dus"/>
    <property type="match status" value="1"/>
</dbReference>
<dbReference type="PANTHER" id="PTHR11082:SF31">
    <property type="entry name" value="TRNA-DIHYDROURIDINE(20A_20B) SYNTHASE [NAD(P)+]-LIKE"/>
    <property type="match status" value="1"/>
</dbReference>
<sequence length="829" mass="92127">MLELPPELHLRIAECLSQADLFNFRLSCKTLSSAGHSVLFSPQKASCLYIHPTTIQRFIDICHDVALATKVTTVVVLGDFMLDWQLSRISKRLCRLPWPRSEGNDPTAVSPPEKAPFQTAYMCVIAATRNLSNLQKIAYATSAKLPGLNSTSGINVTTQARQCPSVEAFNDDLPMEWSDTEFITGLALNVPNISHVDAGYSSFDVLDDTKSFGLLFPEGKNAKVRYRKNTFKDNVMQVFDQLNLQLRSITYEAFDDRTLMLSGTNSLGCDLLYHCSSIRNAELITSDGSIDDDEMARCMRGCRGLNSLCSFKVRLLEVDPTLDRRIDDDDPYTRAEALECASTFKNPLLRHAKTLETWVIESIVSTSEYQLNILARELNGFSATGKNAQPGMESANSPKGLESKILEYMHLDALIPGTGTTLVVDSIASNRLPALRRVKVPCDYEGAIKSLCRPIACERLTLGDLESLARFSGRGRYEHVLRIAQIQAQRRIRECRRQPSFNVVVQDEDETVSAQHMIGSFIVSAPMVRYSKLPFRLLLRDYGVDVTYTPMILAHEFIRSQIARDSDFTTCALEREPTADGREHVLIAQFASSEPEEFARASDLIAPWVDGVNLNCGCPQVWALKEGIGCSLMENPEIVAEMVKAAKSRLGPSKSVSVKIRIHKELSRTAEWIRTVESAGVDYITIHGRTRHQRSSTPPDFAAIFALKQQCAVPVVANGDAYAPSDVAKIAAETGADGIMAARGLLENPTFFAGYDATPAECVRRFLEYAIRCPIPYPLVLHHVGEMTGRMPGMGKKERKKLMDCEDLVDLIDYVDEKWPVKDARADDG</sequence>
<dbReference type="SUPFAM" id="SSF51395">
    <property type="entry name" value="FMN-linked oxidoreductases"/>
    <property type="match status" value="1"/>
</dbReference>
<evidence type="ECO:0000256" key="4">
    <source>
        <dbReference type="ARBA" id="ARBA00022664"/>
    </source>
</evidence>
<feature type="domain" description="F-box" evidence="10">
    <location>
        <begin position="1"/>
        <end position="43"/>
    </location>
</feature>
<evidence type="ECO:0000256" key="5">
    <source>
        <dbReference type="ARBA" id="ARBA00022694"/>
    </source>
</evidence>
<dbReference type="InterPro" id="IPR001810">
    <property type="entry name" value="F-box_dom"/>
</dbReference>
<gene>
    <name evidence="11" type="ORF">D0864_08863</name>
</gene>
<evidence type="ECO:0000313" key="11">
    <source>
        <dbReference type="EMBL" id="RMY79960.1"/>
    </source>
</evidence>
<comment type="catalytic activity">
    <reaction evidence="8">
        <text>a 5,6-dihydrouridine in mRNA + NAD(+) = a uridine in mRNA + NADH + H(+)</text>
        <dbReference type="Rhea" id="RHEA:69851"/>
        <dbReference type="Rhea" id="RHEA-COMP:14658"/>
        <dbReference type="Rhea" id="RHEA-COMP:17789"/>
        <dbReference type="ChEBI" id="CHEBI:15378"/>
        <dbReference type="ChEBI" id="CHEBI:57540"/>
        <dbReference type="ChEBI" id="CHEBI:57945"/>
        <dbReference type="ChEBI" id="CHEBI:65315"/>
        <dbReference type="ChEBI" id="CHEBI:74443"/>
    </reaction>
    <physiologicalReaction direction="right-to-left" evidence="8">
        <dbReference type="Rhea" id="RHEA:69853"/>
    </physiologicalReaction>
</comment>
<keyword evidence="3" id="KW-0288">FMN</keyword>
<dbReference type="AlphaFoldDB" id="A0A3M7EU17"/>
<dbReference type="VEuPathDB" id="FungiDB:BTJ68_02002"/>
<dbReference type="Proteomes" id="UP000269539">
    <property type="component" value="Unassembled WGS sequence"/>
</dbReference>
<protein>
    <recommendedName>
        <fullName evidence="10">F-box domain-containing protein</fullName>
    </recommendedName>
</protein>
<dbReference type="InterPro" id="IPR013785">
    <property type="entry name" value="Aldolase_TIM"/>
</dbReference>
<evidence type="ECO:0000256" key="1">
    <source>
        <dbReference type="ARBA" id="ARBA00001917"/>
    </source>
</evidence>
<dbReference type="PROSITE" id="PS50181">
    <property type="entry name" value="FBOX"/>
    <property type="match status" value="1"/>
</dbReference>
<dbReference type="PANTHER" id="PTHR11082">
    <property type="entry name" value="TRNA-DIHYDROURIDINE SYNTHASE"/>
    <property type="match status" value="1"/>
</dbReference>
<evidence type="ECO:0000256" key="3">
    <source>
        <dbReference type="ARBA" id="ARBA00022643"/>
    </source>
</evidence>
<dbReference type="GO" id="GO:0017150">
    <property type="term" value="F:tRNA dihydrouridine synthase activity"/>
    <property type="evidence" value="ECO:0007669"/>
    <property type="project" value="InterPro"/>
</dbReference>
<keyword evidence="5" id="KW-0819">tRNA processing</keyword>
<comment type="function">
    <text evidence="7">Catalyzes the synthesis of dihydrouridine, a modified base found in the D-loop of most tRNAs. Specifically modifies U47 in cytoplasmic tRNAs. Catalyzes the synthesis of dihydrouridine in some mRNAs, thereby affecting their translation.</text>
</comment>
<accession>A0A3M7EU17</accession>
<dbReference type="VEuPathDB" id="FungiDB:BTJ68_02036"/>
<reference evidence="11 12" key="1">
    <citation type="journal article" date="2018" name="BMC Genomics">
        <title>Genomic evidence for intraspecific hybridization in a clonal and extremely halotolerant yeast.</title>
        <authorList>
            <person name="Gostincar C."/>
            <person name="Stajich J.E."/>
            <person name="Zupancic J."/>
            <person name="Zalar P."/>
            <person name="Gunde-Cimerman N."/>
        </authorList>
    </citation>
    <scope>NUCLEOTIDE SEQUENCE [LARGE SCALE GENOMIC DNA]</scope>
    <source>
        <strain evidence="11 12">EXF-10513</strain>
    </source>
</reference>
<evidence type="ECO:0000256" key="6">
    <source>
        <dbReference type="ARBA" id="ARBA00023002"/>
    </source>
</evidence>
<organism evidence="11 12">
    <name type="scientific">Hortaea werneckii</name>
    <name type="common">Black yeast</name>
    <name type="synonym">Cladosporium werneckii</name>
    <dbReference type="NCBI Taxonomy" id="91943"/>
    <lineage>
        <taxon>Eukaryota</taxon>
        <taxon>Fungi</taxon>
        <taxon>Dikarya</taxon>
        <taxon>Ascomycota</taxon>
        <taxon>Pezizomycotina</taxon>
        <taxon>Dothideomycetes</taxon>
        <taxon>Dothideomycetidae</taxon>
        <taxon>Mycosphaerellales</taxon>
        <taxon>Teratosphaeriaceae</taxon>
        <taxon>Hortaea</taxon>
    </lineage>
</organism>
<dbReference type="GO" id="GO:0006397">
    <property type="term" value="P:mRNA processing"/>
    <property type="evidence" value="ECO:0007669"/>
    <property type="project" value="UniProtKB-KW"/>
</dbReference>
<evidence type="ECO:0000256" key="8">
    <source>
        <dbReference type="ARBA" id="ARBA00048342"/>
    </source>
</evidence>
<dbReference type="CDD" id="cd02801">
    <property type="entry name" value="DUS_like_FMN"/>
    <property type="match status" value="1"/>
</dbReference>
<comment type="cofactor">
    <cofactor evidence="1">
        <name>FMN</name>
        <dbReference type="ChEBI" id="CHEBI:58210"/>
    </cofactor>
</comment>
<dbReference type="InterPro" id="IPR018517">
    <property type="entry name" value="tRNA_hU_synthase_CS"/>
</dbReference>
<keyword evidence="2" id="KW-0285">Flavoprotein</keyword>
<evidence type="ECO:0000256" key="7">
    <source>
        <dbReference type="ARBA" id="ARBA00045934"/>
    </source>
</evidence>
<dbReference type="Gene3D" id="3.20.20.70">
    <property type="entry name" value="Aldolase class I"/>
    <property type="match status" value="1"/>
</dbReference>
<dbReference type="GO" id="GO:0050660">
    <property type="term" value="F:flavin adenine dinucleotide binding"/>
    <property type="evidence" value="ECO:0007669"/>
    <property type="project" value="InterPro"/>
</dbReference>
<evidence type="ECO:0000256" key="9">
    <source>
        <dbReference type="ARBA" id="ARBA00049447"/>
    </source>
</evidence>
<dbReference type="CDD" id="cd09917">
    <property type="entry name" value="F-box_SF"/>
    <property type="match status" value="1"/>
</dbReference>
<keyword evidence="4" id="KW-0507">mRNA processing</keyword>
<name>A0A3M7EU17_HORWE</name>
<evidence type="ECO:0000259" key="10">
    <source>
        <dbReference type="PROSITE" id="PS50181"/>
    </source>
</evidence>
<evidence type="ECO:0000313" key="12">
    <source>
        <dbReference type="Proteomes" id="UP000269539"/>
    </source>
</evidence>
<proteinExistence type="predicted"/>
<evidence type="ECO:0000256" key="2">
    <source>
        <dbReference type="ARBA" id="ARBA00022630"/>
    </source>
</evidence>
<dbReference type="EMBL" id="QWIO01001054">
    <property type="protein sequence ID" value="RMY79960.1"/>
    <property type="molecule type" value="Genomic_DNA"/>
</dbReference>